<comment type="similarity">
    <text evidence="1">Belongs to the RNR ribonuclease family.</text>
</comment>
<keyword evidence="5" id="KW-0269">Exonuclease</keyword>
<gene>
    <name evidence="5" type="ORF">C0J50_8890</name>
</gene>
<dbReference type="InterPro" id="IPR001900">
    <property type="entry name" value="RNase_II/R"/>
</dbReference>
<dbReference type="FunFam" id="2.40.50.690:FF:000003">
    <property type="entry name" value="DIS3-like exonuclease 2"/>
    <property type="match status" value="1"/>
</dbReference>
<feature type="compositionally biased region" description="Basic and acidic residues" evidence="2">
    <location>
        <begin position="126"/>
        <end position="135"/>
    </location>
</feature>
<dbReference type="AlphaFoldDB" id="A0AAD5FFA5"/>
<name>A0AAD5FFA5_SILAS</name>
<dbReference type="GO" id="GO:0010587">
    <property type="term" value="P:miRNA catabolic process"/>
    <property type="evidence" value="ECO:0007669"/>
    <property type="project" value="TreeGrafter"/>
</dbReference>
<dbReference type="PANTHER" id="PTHR23355:SF9">
    <property type="entry name" value="DIS3-LIKE EXONUCLEASE 2"/>
    <property type="match status" value="1"/>
</dbReference>
<evidence type="ECO:0000259" key="4">
    <source>
        <dbReference type="Pfam" id="PF17216"/>
    </source>
</evidence>
<protein>
    <submittedName>
        <fullName evidence="5">DIS3-like exonuclease 2</fullName>
    </submittedName>
</protein>
<dbReference type="PANTHER" id="PTHR23355">
    <property type="entry name" value="RIBONUCLEASE"/>
    <property type="match status" value="1"/>
</dbReference>
<feature type="compositionally biased region" description="Polar residues" evidence="2">
    <location>
        <begin position="148"/>
        <end position="166"/>
    </location>
</feature>
<dbReference type="EMBL" id="MU557936">
    <property type="protein sequence ID" value="KAI5614741.1"/>
    <property type="molecule type" value="Genomic_DNA"/>
</dbReference>
<feature type="compositionally biased region" description="Basic and acidic residues" evidence="2">
    <location>
        <begin position="1"/>
        <end position="19"/>
    </location>
</feature>
<feature type="compositionally biased region" description="Basic residues" evidence="2">
    <location>
        <begin position="72"/>
        <end position="85"/>
    </location>
</feature>
<feature type="domain" description="CSD1" evidence="4">
    <location>
        <begin position="187"/>
        <end position="270"/>
    </location>
</feature>
<dbReference type="GO" id="GO:0003723">
    <property type="term" value="F:RNA binding"/>
    <property type="evidence" value="ECO:0007669"/>
    <property type="project" value="InterPro"/>
</dbReference>
<dbReference type="GO" id="GO:0000175">
    <property type="term" value="F:3'-5'-RNA exonuclease activity"/>
    <property type="evidence" value="ECO:0007669"/>
    <property type="project" value="TreeGrafter"/>
</dbReference>
<feature type="region of interest" description="Disordered" evidence="2">
    <location>
        <begin position="1"/>
        <end position="183"/>
    </location>
</feature>
<dbReference type="Pfam" id="PF00773">
    <property type="entry name" value="RNB"/>
    <property type="match status" value="1"/>
</dbReference>
<accession>A0AAD5FFA5</accession>
<dbReference type="InterPro" id="IPR050180">
    <property type="entry name" value="RNR_Ribonuclease"/>
</dbReference>
<evidence type="ECO:0000313" key="6">
    <source>
        <dbReference type="Proteomes" id="UP001205998"/>
    </source>
</evidence>
<proteinExistence type="inferred from homology"/>
<feature type="compositionally biased region" description="Basic residues" evidence="2">
    <location>
        <begin position="20"/>
        <end position="31"/>
    </location>
</feature>
<sequence>MDEAMKRESASKPSDAADKKRGKKQKTKAARTQRTPQNGPSGSDTGHENQSEPDVKPRSGDQSTPAENHHTERTHRRRHKHHKTKQAPGGTETGTSEHPTHPDSNQTSDDRGEEKQKRRKRKQKKSRENTEDKLVKSGGSGAVEKPNTPLSTTKTPAVSMSASPAGQTGRMDRDNSRRNRGRKRRLYEDYMSIKDVSDGLKRGELLQGTLRINPKRYHEAFVPSPDGSVDIFLDGMVARNRALNGDVVVVKLLPPEQWKVWNEESVEKERPSESGPDVIVEAQYGEEEEEEDEELSKKMEAATLQDKVPPAGDTHSGSDRNVQRTAKVGRKPITMLFHKYLLRKSQKQLVLDLEDLATGLFLVTAKKTLECSRAPDGLESWRQLMKSLGQAGVIEPETEAMLMEYDVDYSEFTDEVLACLPQGRPWTIPPDELRRRRDLRKECIFTIDPATARDLDDALSCKQLPDGNFEVGVHIADVSYFVEEGNALDFTASRRSTSVYLIQK</sequence>
<organism evidence="5 6">
    <name type="scientific">Silurus asotus</name>
    <name type="common">Amur catfish</name>
    <name type="synonym">Parasilurus asotus</name>
    <dbReference type="NCBI Taxonomy" id="30991"/>
    <lineage>
        <taxon>Eukaryota</taxon>
        <taxon>Metazoa</taxon>
        <taxon>Chordata</taxon>
        <taxon>Craniata</taxon>
        <taxon>Vertebrata</taxon>
        <taxon>Euteleostomi</taxon>
        <taxon>Actinopterygii</taxon>
        <taxon>Neopterygii</taxon>
        <taxon>Teleostei</taxon>
        <taxon>Ostariophysi</taxon>
        <taxon>Siluriformes</taxon>
        <taxon>Siluridae</taxon>
        <taxon>Silurus</taxon>
    </lineage>
</organism>
<dbReference type="InterPro" id="IPR012340">
    <property type="entry name" value="NA-bd_OB-fold"/>
</dbReference>
<reference evidence="5" key="1">
    <citation type="submission" date="2018-07" db="EMBL/GenBank/DDBJ databases">
        <title>Comparative genomics of catfishes provides insights into carnivory and benthic adaptation.</title>
        <authorList>
            <person name="Zhang Y."/>
            <person name="Wang D."/>
            <person name="Peng Z."/>
            <person name="Zheng S."/>
            <person name="Shao F."/>
            <person name="Tao W."/>
        </authorList>
    </citation>
    <scope>NUCLEOTIDE SEQUENCE</scope>
    <source>
        <strain evidence="5">Chongqing</strain>
    </source>
</reference>
<dbReference type="GO" id="GO:0000932">
    <property type="term" value="C:P-body"/>
    <property type="evidence" value="ECO:0007669"/>
    <property type="project" value="TreeGrafter"/>
</dbReference>
<dbReference type="Proteomes" id="UP001205998">
    <property type="component" value="Unassembled WGS sequence"/>
</dbReference>
<feature type="compositionally biased region" description="Basic and acidic residues" evidence="2">
    <location>
        <begin position="45"/>
        <end position="59"/>
    </location>
</feature>
<feature type="non-terminal residue" evidence="5">
    <location>
        <position position="1"/>
    </location>
</feature>
<dbReference type="Gene3D" id="2.40.50.690">
    <property type="match status" value="1"/>
</dbReference>
<keyword evidence="6" id="KW-1185">Reference proteome</keyword>
<evidence type="ECO:0000259" key="3">
    <source>
        <dbReference type="Pfam" id="PF00773"/>
    </source>
</evidence>
<keyword evidence="5" id="KW-0378">Hydrolase</keyword>
<feature type="compositionally biased region" description="Polar residues" evidence="2">
    <location>
        <begin position="93"/>
        <end position="107"/>
    </location>
</feature>
<comment type="caution">
    <text evidence="5">The sequence shown here is derived from an EMBL/GenBank/DDBJ whole genome shotgun (WGS) entry which is preliminary data.</text>
</comment>
<feature type="domain" description="RNB" evidence="3">
    <location>
        <begin position="436"/>
        <end position="503"/>
    </location>
</feature>
<evidence type="ECO:0000256" key="2">
    <source>
        <dbReference type="SAM" id="MobiDB-lite"/>
    </source>
</evidence>
<dbReference type="GO" id="GO:0006402">
    <property type="term" value="P:mRNA catabolic process"/>
    <property type="evidence" value="ECO:0007669"/>
    <property type="project" value="TreeGrafter"/>
</dbReference>
<keyword evidence="5" id="KW-0540">Nuclease</keyword>
<dbReference type="SUPFAM" id="SSF50249">
    <property type="entry name" value="Nucleic acid-binding proteins"/>
    <property type="match status" value="2"/>
</dbReference>
<evidence type="ECO:0000313" key="5">
    <source>
        <dbReference type="EMBL" id="KAI5614741.1"/>
    </source>
</evidence>
<dbReference type="InterPro" id="IPR033771">
    <property type="entry name" value="Rrp44_CSD1"/>
</dbReference>
<dbReference type="Pfam" id="PF17216">
    <property type="entry name" value="Rrp44_CSD1"/>
    <property type="match status" value="1"/>
</dbReference>
<feature type="region of interest" description="Disordered" evidence="2">
    <location>
        <begin position="304"/>
        <end position="325"/>
    </location>
</feature>
<evidence type="ECO:0000256" key="1">
    <source>
        <dbReference type="ARBA" id="ARBA00005785"/>
    </source>
</evidence>